<dbReference type="Proteomes" id="UP001290861">
    <property type="component" value="Unassembled WGS sequence"/>
</dbReference>
<accession>A0ABU5N1F8</accession>
<dbReference type="Gene3D" id="2.40.50.140">
    <property type="entry name" value="Nucleic acid-binding proteins"/>
    <property type="match status" value="1"/>
</dbReference>
<dbReference type="PANTHER" id="PTHR37296">
    <property type="entry name" value="CONSERVED VIRULENCE FACTOR B"/>
    <property type="match status" value="1"/>
</dbReference>
<keyword evidence="5" id="KW-1185">Reference proteome</keyword>
<evidence type="ECO:0000259" key="2">
    <source>
        <dbReference type="Pfam" id="PF13509"/>
    </source>
</evidence>
<evidence type="ECO:0000313" key="5">
    <source>
        <dbReference type="Proteomes" id="UP001290861"/>
    </source>
</evidence>
<dbReference type="InterPro" id="IPR014464">
    <property type="entry name" value="CvfB_fam"/>
</dbReference>
<reference evidence="4 5" key="1">
    <citation type="journal article" date="2024" name="Appl. Environ. Microbiol.">
        <title>Pontiella agarivorans sp. nov., a novel marine anaerobic bacterium capable of degrading macroalgal polysaccharides and fixing nitrogen.</title>
        <authorList>
            <person name="Liu N."/>
            <person name="Kivenson V."/>
            <person name="Peng X."/>
            <person name="Cui Z."/>
            <person name="Lankiewicz T.S."/>
            <person name="Gosselin K.M."/>
            <person name="English C.J."/>
            <person name="Blair E.M."/>
            <person name="O'Malley M.A."/>
            <person name="Valentine D.L."/>
        </authorList>
    </citation>
    <scope>NUCLEOTIDE SEQUENCE [LARGE SCALE GENOMIC DNA]</scope>
    <source>
        <strain evidence="4 5">NLcol2</strain>
    </source>
</reference>
<dbReference type="InterPro" id="IPR039566">
    <property type="entry name" value="CvfB_S1_st"/>
</dbReference>
<dbReference type="InterPro" id="IPR012340">
    <property type="entry name" value="NA-bd_OB-fold"/>
</dbReference>
<dbReference type="InterPro" id="IPR040764">
    <property type="entry name" value="CvfB_WH"/>
</dbReference>
<dbReference type="Pfam" id="PF17783">
    <property type="entry name" value="WHD_CvfB"/>
    <property type="match status" value="1"/>
</dbReference>
<dbReference type="InterPro" id="IPR036388">
    <property type="entry name" value="WH-like_DNA-bd_sf"/>
</dbReference>
<dbReference type="EMBL" id="JARVCO010000012">
    <property type="protein sequence ID" value="MDZ8120262.1"/>
    <property type="molecule type" value="Genomic_DNA"/>
</dbReference>
<evidence type="ECO:0000259" key="3">
    <source>
        <dbReference type="Pfam" id="PF17783"/>
    </source>
</evidence>
<dbReference type="PANTHER" id="PTHR37296:SF1">
    <property type="entry name" value="CONSERVED VIRULENCE FACTOR B"/>
    <property type="match status" value="1"/>
</dbReference>
<feature type="domain" description="Conserved virulence factor B first S1" evidence="2">
    <location>
        <begin position="4"/>
        <end position="64"/>
    </location>
</feature>
<comment type="caution">
    <text evidence="4">The sequence shown here is derived from an EMBL/GenBank/DDBJ whole genome shotgun (WGS) entry which is preliminary data.</text>
</comment>
<feature type="domain" description="Conserved virulence factor B-like winged helix" evidence="3">
    <location>
        <begin position="217"/>
        <end position="274"/>
    </location>
</feature>
<evidence type="ECO:0000256" key="1">
    <source>
        <dbReference type="PIRNR" id="PIRNR012524"/>
    </source>
</evidence>
<dbReference type="RefSeq" id="WP_322610036.1">
    <property type="nucleotide sequence ID" value="NZ_JARVCO010000012.1"/>
</dbReference>
<dbReference type="PIRSF" id="PIRSF012524">
    <property type="entry name" value="YitL_S1"/>
    <property type="match status" value="1"/>
</dbReference>
<comment type="similarity">
    <text evidence="1">Belongs to the CvfB family.</text>
</comment>
<evidence type="ECO:0000313" key="4">
    <source>
        <dbReference type="EMBL" id="MDZ8120262.1"/>
    </source>
</evidence>
<name>A0ABU5N1F8_9BACT</name>
<proteinExistence type="inferred from homology"/>
<sequence>MVEVGKWNKLAISRETDFGLVFDGLQLGEILMPNRYVSKAWNLGDKIEVFVYLDSEDRLTATTQKPKAQVGEFALLRCKDATPIGAFLDWGLPKDLFVPFREQRMKMRKGESYLVYLYYDKASERIVASAKLDKYLNSKRFYKNNEEVDLMVWQKSDLGYKFIINNERWGMVFHNEIFQALERGTRIKGYIKNVRPDGRIDLTLQKQGYEKVTDLTDVILEHLKKNDGFMPVTSKTSPEKINALFGVSKKTYKNAVGALYKKRLITIEDDGVRLV</sequence>
<protein>
    <submittedName>
        <fullName evidence="4">S1-like domain-containing RNA-binding protein</fullName>
    </submittedName>
</protein>
<gene>
    <name evidence="4" type="ORF">P9H32_16650</name>
</gene>
<dbReference type="Pfam" id="PF13509">
    <property type="entry name" value="S1_2"/>
    <property type="match status" value="1"/>
</dbReference>
<dbReference type="Gene3D" id="1.10.10.10">
    <property type="entry name" value="Winged helix-like DNA-binding domain superfamily/Winged helix DNA-binding domain"/>
    <property type="match status" value="1"/>
</dbReference>
<organism evidence="4 5">
    <name type="scientific">Pontiella agarivorans</name>
    <dbReference type="NCBI Taxonomy" id="3038953"/>
    <lineage>
        <taxon>Bacteria</taxon>
        <taxon>Pseudomonadati</taxon>
        <taxon>Kiritimatiellota</taxon>
        <taxon>Kiritimatiellia</taxon>
        <taxon>Kiritimatiellales</taxon>
        <taxon>Pontiellaceae</taxon>
        <taxon>Pontiella</taxon>
    </lineage>
</organism>